<reference evidence="1 2" key="1">
    <citation type="submission" date="2023-11" db="EMBL/GenBank/DDBJ databases">
        <title>MicrobeMod: A computational toolkit for identifying prokaryotic methylation and restriction-modification with nanopore sequencing.</title>
        <authorList>
            <person name="Crits-Christoph A."/>
            <person name="Kang S.C."/>
            <person name="Lee H."/>
            <person name="Ostrov N."/>
        </authorList>
    </citation>
    <scope>NUCLEOTIDE SEQUENCE [LARGE SCALE GENOMIC DNA]</scope>
    <source>
        <strain evidence="1 2">ATCC 25935</strain>
    </source>
</reference>
<name>A0ABZ0XYA7_9BURK</name>
<accession>A0ABZ0XYA7</accession>
<dbReference type="PANTHER" id="PTHR35175">
    <property type="entry name" value="DUF1289 DOMAIN-CONTAINING PROTEIN"/>
    <property type="match status" value="1"/>
</dbReference>
<dbReference type="RefSeq" id="WP_026637671.1">
    <property type="nucleotide sequence ID" value="NZ_CP140152.1"/>
</dbReference>
<proteinExistence type="predicted"/>
<evidence type="ECO:0000313" key="1">
    <source>
        <dbReference type="EMBL" id="WQH04443.1"/>
    </source>
</evidence>
<gene>
    <name evidence="1" type="ORF">SR858_25965</name>
</gene>
<dbReference type="PANTHER" id="PTHR35175:SF2">
    <property type="entry name" value="DUF1289 DOMAIN-CONTAINING PROTEIN"/>
    <property type="match status" value="1"/>
</dbReference>
<dbReference type="EMBL" id="CP140152">
    <property type="protein sequence ID" value="WQH04443.1"/>
    <property type="molecule type" value="Genomic_DNA"/>
</dbReference>
<keyword evidence="2" id="KW-1185">Reference proteome</keyword>
<sequence length="69" mass="7914">MSAPPNPIPSPCVSLCKMDVERQYCMGCLRTIDEIMAWSKADDAYKQAVWVEIARRRDTVSFDEDGFLR</sequence>
<evidence type="ECO:0000313" key="2">
    <source>
        <dbReference type="Proteomes" id="UP001326110"/>
    </source>
</evidence>
<organism evidence="1 2">
    <name type="scientific">Duganella zoogloeoides</name>
    <dbReference type="NCBI Taxonomy" id="75659"/>
    <lineage>
        <taxon>Bacteria</taxon>
        <taxon>Pseudomonadati</taxon>
        <taxon>Pseudomonadota</taxon>
        <taxon>Betaproteobacteria</taxon>
        <taxon>Burkholderiales</taxon>
        <taxon>Oxalobacteraceae</taxon>
        <taxon>Telluria group</taxon>
        <taxon>Duganella</taxon>
    </lineage>
</organism>
<dbReference type="Proteomes" id="UP001326110">
    <property type="component" value="Chromosome"/>
</dbReference>
<dbReference type="Pfam" id="PF06945">
    <property type="entry name" value="DUF1289"/>
    <property type="match status" value="1"/>
</dbReference>
<protein>
    <submittedName>
        <fullName evidence="1">DUF1289 domain-containing protein</fullName>
    </submittedName>
</protein>
<dbReference type="InterPro" id="IPR010710">
    <property type="entry name" value="DUF1289"/>
</dbReference>